<dbReference type="InterPro" id="IPR009057">
    <property type="entry name" value="Homeodomain-like_sf"/>
</dbReference>
<dbReference type="SUPFAM" id="SSF46689">
    <property type="entry name" value="Homeodomain-like"/>
    <property type="match status" value="1"/>
</dbReference>
<organism evidence="3 4">
    <name type="scientific">Oncorhynchus tshawytscha</name>
    <name type="common">Chinook salmon</name>
    <name type="synonym">Salmo tshawytscha</name>
    <dbReference type="NCBI Taxonomy" id="74940"/>
    <lineage>
        <taxon>Eukaryota</taxon>
        <taxon>Metazoa</taxon>
        <taxon>Chordata</taxon>
        <taxon>Craniata</taxon>
        <taxon>Vertebrata</taxon>
        <taxon>Euteleostomi</taxon>
        <taxon>Actinopterygii</taxon>
        <taxon>Neopterygii</taxon>
        <taxon>Teleostei</taxon>
        <taxon>Protacanthopterygii</taxon>
        <taxon>Salmoniformes</taxon>
        <taxon>Salmonidae</taxon>
        <taxon>Salmoninae</taxon>
        <taxon>Oncorhynchus</taxon>
    </lineage>
</organism>
<evidence type="ECO:0000313" key="4">
    <source>
        <dbReference type="Proteomes" id="UP000694402"/>
    </source>
</evidence>
<dbReference type="GeneTree" id="ENSGT01140000282498"/>
<dbReference type="Pfam" id="PF01498">
    <property type="entry name" value="HTH_Tnp_Tc3_2"/>
    <property type="match status" value="1"/>
</dbReference>
<dbReference type="GO" id="GO:0015074">
    <property type="term" value="P:DNA integration"/>
    <property type="evidence" value="ECO:0007669"/>
    <property type="project" value="InterPro"/>
</dbReference>
<keyword evidence="1" id="KW-0563">Paired box</keyword>
<dbReference type="Gene3D" id="1.10.10.10">
    <property type="entry name" value="Winged helix-like DNA-binding domain superfamily/Winged helix DNA-binding domain"/>
    <property type="match status" value="1"/>
</dbReference>
<dbReference type="GO" id="GO:0003677">
    <property type="term" value="F:DNA binding"/>
    <property type="evidence" value="ECO:0007669"/>
    <property type="project" value="InterPro"/>
</dbReference>
<dbReference type="Proteomes" id="UP000694402">
    <property type="component" value="Unassembled WGS sequence"/>
</dbReference>
<reference evidence="3" key="3">
    <citation type="submission" date="2025-09" db="UniProtKB">
        <authorList>
            <consortium name="Ensembl"/>
        </authorList>
    </citation>
    <scope>IDENTIFICATION</scope>
</reference>
<dbReference type="Pfam" id="PF25787">
    <property type="entry name" value="HTH_SB"/>
    <property type="match status" value="1"/>
</dbReference>
<dbReference type="PROSITE" id="PS51057">
    <property type="entry name" value="PAIRED_2"/>
    <property type="match status" value="1"/>
</dbReference>
<dbReference type="GO" id="GO:0006355">
    <property type="term" value="P:regulation of DNA-templated transcription"/>
    <property type="evidence" value="ECO:0007669"/>
    <property type="project" value="InterPro"/>
</dbReference>
<dbReference type="InterPro" id="IPR057667">
    <property type="entry name" value="HTH_SB"/>
</dbReference>
<sequence length="183" mass="21045">MPRSQQLSQDLRRRIIEMHKAGKGYKSIAKDLGVHQSTVRQIVYKWRRFRTVAPLPGSGRPVKITPRAQRAILKEVRKNPRVTAKYLQKTLQTTKVCVHVSTIRKTLNNNGVHGRIPRRKPLLSKKKTLRHVSSFPKTTWMFHNASGKMYCGQMRKKLNFLGKMHNAMCGGKRALHTKNASQL</sequence>
<dbReference type="InterPro" id="IPR036388">
    <property type="entry name" value="WH-like_DNA-bd_sf"/>
</dbReference>
<dbReference type="InterPro" id="IPR002492">
    <property type="entry name" value="Transposase_Tc1-like"/>
</dbReference>
<evidence type="ECO:0000259" key="2">
    <source>
        <dbReference type="PROSITE" id="PS51057"/>
    </source>
</evidence>
<reference evidence="3" key="2">
    <citation type="submission" date="2025-08" db="UniProtKB">
        <authorList>
            <consortium name="Ensembl"/>
        </authorList>
    </citation>
    <scope>IDENTIFICATION</scope>
</reference>
<dbReference type="InterPro" id="IPR001523">
    <property type="entry name" value="Paired_dom"/>
</dbReference>
<keyword evidence="4" id="KW-1185">Reference proteome</keyword>
<reference evidence="4" key="1">
    <citation type="journal article" date="2018" name="PLoS ONE">
        <title>Chinook salmon (Oncorhynchus tshawytscha) genome and transcriptome.</title>
        <authorList>
            <person name="Christensen K.A."/>
            <person name="Leong J.S."/>
            <person name="Sakhrani D."/>
            <person name="Biagi C.A."/>
            <person name="Minkley D.R."/>
            <person name="Withler R.E."/>
            <person name="Rondeau E.B."/>
            <person name="Koop B.F."/>
            <person name="Devlin R.H."/>
        </authorList>
    </citation>
    <scope>NUCLEOTIDE SEQUENCE [LARGE SCALE GENOMIC DNA]</scope>
</reference>
<feature type="domain" description="Paired" evidence="2">
    <location>
        <begin position="1"/>
        <end position="110"/>
    </location>
</feature>
<proteinExistence type="predicted"/>
<evidence type="ECO:0000256" key="1">
    <source>
        <dbReference type="ARBA" id="ARBA00022724"/>
    </source>
</evidence>
<dbReference type="Ensembl" id="ENSOTST00005186276.1">
    <property type="protein sequence ID" value="ENSOTSP00005142495.1"/>
    <property type="gene ID" value="ENSOTSG00005073244.1"/>
</dbReference>
<dbReference type="GO" id="GO:0006313">
    <property type="term" value="P:DNA transposition"/>
    <property type="evidence" value="ECO:0007669"/>
    <property type="project" value="InterPro"/>
</dbReference>
<accession>A0AAZ3RQF1</accession>
<protein>
    <recommendedName>
        <fullName evidence="2">Paired domain-containing protein</fullName>
    </recommendedName>
</protein>
<dbReference type="AlphaFoldDB" id="A0AAZ3RQF1"/>
<name>A0AAZ3RQF1_ONCTS</name>
<evidence type="ECO:0000313" key="3">
    <source>
        <dbReference type="Ensembl" id="ENSOTSP00005142495.1"/>
    </source>
</evidence>